<evidence type="ECO:0000256" key="2">
    <source>
        <dbReference type="ARBA" id="ARBA00005679"/>
    </source>
</evidence>
<dbReference type="EnsemblMetazoa" id="GMOY010734-RA">
    <property type="protein sequence ID" value="GMOY010734-PA"/>
    <property type="gene ID" value="GMOY010734"/>
</dbReference>
<dbReference type="GO" id="GO:0032543">
    <property type="term" value="P:mitochondrial translation"/>
    <property type="evidence" value="ECO:0007669"/>
    <property type="project" value="InterPro"/>
</dbReference>
<dbReference type="GO" id="GO:0016671">
    <property type="term" value="F:oxidoreductase activity, acting on a sulfur group of donors, disulfide as acceptor"/>
    <property type="evidence" value="ECO:0007669"/>
    <property type="project" value="InterPro"/>
</dbReference>
<dbReference type="STRING" id="37546.A0A1B0GBQ2"/>
<dbReference type="Pfam" id="PF05047">
    <property type="entry name" value="L51_S25_CI-B8"/>
    <property type="match status" value="1"/>
</dbReference>
<evidence type="ECO:0000256" key="1">
    <source>
        <dbReference type="ARBA" id="ARBA00004173"/>
    </source>
</evidence>
<evidence type="ECO:0000256" key="3">
    <source>
        <dbReference type="ARBA" id="ARBA00006073"/>
    </source>
</evidence>
<comment type="similarity">
    <text evidence="3">Belongs to the mitochondrion-specific ribosomal protein mL43 family.</text>
</comment>
<dbReference type="GO" id="GO:0003735">
    <property type="term" value="F:structural constituent of ribosome"/>
    <property type="evidence" value="ECO:0007669"/>
    <property type="project" value="InterPro"/>
</dbReference>
<dbReference type="FunFam" id="3.40.30.10:FF:000257">
    <property type="entry name" value="39S ribosomal protein L43"/>
    <property type="match status" value="1"/>
</dbReference>
<organism evidence="10 11">
    <name type="scientific">Glossina morsitans morsitans</name>
    <name type="common">Savannah tsetse fly</name>
    <dbReference type="NCBI Taxonomy" id="37546"/>
    <lineage>
        <taxon>Eukaryota</taxon>
        <taxon>Metazoa</taxon>
        <taxon>Ecdysozoa</taxon>
        <taxon>Arthropoda</taxon>
        <taxon>Hexapoda</taxon>
        <taxon>Insecta</taxon>
        <taxon>Pterygota</taxon>
        <taxon>Neoptera</taxon>
        <taxon>Endopterygota</taxon>
        <taxon>Diptera</taxon>
        <taxon>Brachycera</taxon>
        <taxon>Muscomorpha</taxon>
        <taxon>Hippoboscoidea</taxon>
        <taxon>Glossinidae</taxon>
        <taxon>Glossina</taxon>
    </lineage>
</organism>
<dbReference type="AlphaFoldDB" id="A0A1B0GBQ2"/>
<dbReference type="PANTHER" id="PTHR21396">
    <property type="entry name" value="39S RIBOSOMAL PROTEIN L43"/>
    <property type="match status" value="1"/>
</dbReference>
<dbReference type="InterPro" id="IPR036249">
    <property type="entry name" value="Thioredoxin-like_sf"/>
</dbReference>
<dbReference type="GO" id="GO:0005762">
    <property type="term" value="C:mitochondrial large ribosomal subunit"/>
    <property type="evidence" value="ECO:0007669"/>
    <property type="project" value="TreeGrafter"/>
</dbReference>
<keyword evidence="5" id="KW-0496">Mitochondrion</keyword>
<proteinExistence type="inferred from homology"/>
<evidence type="ECO:0000313" key="11">
    <source>
        <dbReference type="Proteomes" id="UP000092444"/>
    </source>
</evidence>
<evidence type="ECO:0000256" key="8">
    <source>
        <dbReference type="ARBA" id="ARBA00035188"/>
    </source>
</evidence>
<dbReference type="PANTHER" id="PTHR21396:SF2">
    <property type="entry name" value="LARGE RIBOSOMAL SUBUNIT PROTEIN ML43"/>
    <property type="match status" value="1"/>
</dbReference>
<dbReference type="Gene3D" id="3.40.30.10">
    <property type="entry name" value="Glutaredoxin"/>
    <property type="match status" value="2"/>
</dbReference>
<evidence type="ECO:0000256" key="7">
    <source>
        <dbReference type="ARBA" id="ARBA00023274"/>
    </source>
</evidence>
<name>A0A1B0GBQ2_GLOMM</name>
<dbReference type="Pfam" id="PF03227">
    <property type="entry name" value="GILT"/>
    <property type="match status" value="1"/>
</dbReference>
<evidence type="ECO:0000256" key="5">
    <source>
        <dbReference type="ARBA" id="ARBA00023128"/>
    </source>
</evidence>
<evidence type="ECO:0000256" key="6">
    <source>
        <dbReference type="ARBA" id="ARBA00023180"/>
    </source>
</evidence>
<dbReference type="SUPFAM" id="SSF52833">
    <property type="entry name" value="Thioredoxin-like"/>
    <property type="match status" value="2"/>
</dbReference>
<comment type="subcellular location">
    <subcellularLocation>
        <location evidence="1">Mitochondrion</location>
    </subcellularLocation>
</comment>
<sequence length="361" mass="41221">MSNSHLFLKSGFPRAPLQNGLGRYVCQLQRVTLKFCKHHGSSRGMRQFIENHLLDFAKENPGIVVYVKPRRHRTPVLVGEYLNGDREWLSCRNNTKDEILKWMQLLKTQNGPSSSLRLRKMWHTDMPSIQGPWTPFTLKSPDTNLATYPNAKDSQPLDIEESATEKLIELFKKQKLDNQSLNVLVFYESLCPDSKRFLQNQLGPNYDELGDFIDIKLVPFGNAKSVDDGKEFVCQHGPAECLGNLKQSCVINQTTNQTAQVKFVVCQMTTHWNDNDVKECSESVGLPSNIDNCVNTQLGTNLQLEAERITKLYQVTYVPTIVYDKVFNQDLQQNSLKDFRATVCNLLRTRGDISLDDEVCK</sequence>
<dbReference type="InterPro" id="IPR039927">
    <property type="entry name" value="Ribosomal_mL43"/>
</dbReference>
<dbReference type="Proteomes" id="UP000092444">
    <property type="component" value="Unassembled WGS sequence"/>
</dbReference>
<keyword evidence="11" id="KW-1185">Reference proteome</keyword>
<comment type="similarity">
    <text evidence="2">Belongs to the GILT family.</text>
</comment>
<dbReference type="InterPro" id="IPR004911">
    <property type="entry name" value="Interferon-induced_GILT"/>
</dbReference>
<evidence type="ECO:0000313" key="10">
    <source>
        <dbReference type="EnsemblMetazoa" id="GMOY010734-PA"/>
    </source>
</evidence>
<dbReference type="InterPro" id="IPR007741">
    <property type="entry name" value="Ribosomal_mL43/mS25/NADH_DH"/>
</dbReference>
<reference evidence="10" key="1">
    <citation type="submission" date="2020-05" db="UniProtKB">
        <authorList>
            <consortium name="EnsemblMetazoa"/>
        </authorList>
    </citation>
    <scope>IDENTIFICATION</scope>
    <source>
        <strain evidence="10">Yale</strain>
    </source>
</reference>
<dbReference type="VEuPathDB" id="VectorBase:GMOY010734"/>
<keyword evidence="7" id="KW-0687">Ribonucleoprotein</keyword>
<protein>
    <recommendedName>
        <fullName evidence="8">Large ribosomal subunit protein mL43</fullName>
    </recommendedName>
</protein>
<evidence type="ECO:0000259" key="9">
    <source>
        <dbReference type="SMART" id="SM00916"/>
    </source>
</evidence>
<dbReference type="PhylomeDB" id="A0A1B0GBQ2"/>
<evidence type="ECO:0000256" key="4">
    <source>
        <dbReference type="ARBA" id="ARBA00022980"/>
    </source>
</evidence>
<feature type="domain" description="Ribosomal protein/NADH dehydrogenase" evidence="9">
    <location>
        <begin position="37"/>
        <end position="110"/>
    </location>
</feature>
<keyword evidence="6" id="KW-0325">Glycoprotein</keyword>
<dbReference type="SMART" id="SM00916">
    <property type="entry name" value="L51_S25_CI-B8"/>
    <property type="match status" value="1"/>
</dbReference>
<keyword evidence="4" id="KW-0689">Ribosomal protein</keyword>
<dbReference type="EMBL" id="CCAG010005864">
    <property type="status" value="NOT_ANNOTATED_CDS"/>
    <property type="molecule type" value="Genomic_DNA"/>
</dbReference>
<accession>A0A1B0GBQ2</accession>